<organism evidence="6 7">
    <name type="scientific">Caldovatus sediminis</name>
    <dbReference type="NCBI Taxonomy" id="2041189"/>
    <lineage>
        <taxon>Bacteria</taxon>
        <taxon>Pseudomonadati</taxon>
        <taxon>Pseudomonadota</taxon>
        <taxon>Alphaproteobacteria</taxon>
        <taxon>Acetobacterales</taxon>
        <taxon>Roseomonadaceae</taxon>
        <taxon>Caldovatus</taxon>
    </lineage>
</organism>
<dbReference type="SMART" id="SM00642">
    <property type="entry name" value="Aamy"/>
    <property type="match status" value="1"/>
</dbReference>
<accession>A0A8J2ZCQ4</accession>
<dbReference type="GO" id="GO:0009313">
    <property type="term" value="P:oligosaccharide catabolic process"/>
    <property type="evidence" value="ECO:0007669"/>
    <property type="project" value="TreeGrafter"/>
</dbReference>
<dbReference type="SUPFAM" id="SSF51445">
    <property type="entry name" value="(Trans)glycosidases"/>
    <property type="match status" value="1"/>
</dbReference>
<comment type="caution">
    <text evidence="6">The sequence shown here is derived from an EMBL/GenBank/DDBJ whole genome shotgun (WGS) entry which is preliminary data.</text>
</comment>
<dbReference type="EMBL" id="BMKS01000007">
    <property type="protein sequence ID" value="GGG37845.1"/>
    <property type="molecule type" value="Genomic_DNA"/>
</dbReference>
<dbReference type="AlphaFoldDB" id="A0A8J2ZCQ4"/>
<dbReference type="FunFam" id="3.90.400.10:FF:000002">
    <property type="entry name" value="Sucrose isomerase"/>
    <property type="match status" value="1"/>
</dbReference>
<dbReference type="InterPro" id="IPR045857">
    <property type="entry name" value="O16G_dom_2"/>
</dbReference>
<dbReference type="PANTHER" id="PTHR10357:SF179">
    <property type="entry name" value="NEUTRAL AND BASIC AMINO ACID TRANSPORT PROTEIN RBAT"/>
    <property type="match status" value="1"/>
</dbReference>
<keyword evidence="3" id="KW-0326">Glycosidase</keyword>
<evidence type="ECO:0000313" key="6">
    <source>
        <dbReference type="EMBL" id="GGG37845.1"/>
    </source>
</evidence>
<comment type="similarity">
    <text evidence="1">Belongs to the glycosyl hydrolase 13 family.</text>
</comment>
<dbReference type="InterPro" id="IPR006047">
    <property type="entry name" value="GH13_cat_dom"/>
</dbReference>
<dbReference type="RefSeq" id="WP_188901053.1">
    <property type="nucleotide sequence ID" value="NZ_BMKS01000007.1"/>
</dbReference>
<reference evidence="6 7" key="1">
    <citation type="journal article" date="2014" name="Int. J. Syst. Evol. Microbiol.">
        <title>Complete genome sequence of Corynebacterium casei LMG S-19264T (=DSM 44701T), isolated from a smear-ripened cheese.</title>
        <authorList>
            <consortium name="US DOE Joint Genome Institute (JGI-PGF)"/>
            <person name="Walter F."/>
            <person name="Albersmeier A."/>
            <person name="Kalinowski J."/>
            <person name="Ruckert C."/>
        </authorList>
    </citation>
    <scope>NUCLEOTIDE SEQUENCE [LARGE SCALE GENOMIC DNA]</scope>
    <source>
        <strain evidence="6 7">CGMCC 1.16330</strain>
    </source>
</reference>
<feature type="region of interest" description="Disordered" evidence="4">
    <location>
        <begin position="546"/>
        <end position="579"/>
    </location>
</feature>
<dbReference type="PANTHER" id="PTHR10357">
    <property type="entry name" value="ALPHA-AMYLASE FAMILY MEMBER"/>
    <property type="match status" value="1"/>
</dbReference>
<dbReference type="GO" id="GO:0004556">
    <property type="term" value="F:alpha-amylase activity"/>
    <property type="evidence" value="ECO:0007669"/>
    <property type="project" value="TreeGrafter"/>
</dbReference>
<evidence type="ECO:0000256" key="3">
    <source>
        <dbReference type="ARBA" id="ARBA00023295"/>
    </source>
</evidence>
<proteinExistence type="inferred from homology"/>
<dbReference type="Gene3D" id="3.20.20.80">
    <property type="entry name" value="Glycosidases"/>
    <property type="match status" value="2"/>
</dbReference>
<name>A0A8J2ZCQ4_9PROT</name>
<evidence type="ECO:0000256" key="2">
    <source>
        <dbReference type="ARBA" id="ARBA00022801"/>
    </source>
</evidence>
<gene>
    <name evidence="6" type="ORF">GCM10010964_27120</name>
</gene>
<dbReference type="SUPFAM" id="SSF51011">
    <property type="entry name" value="Glycosyl hydrolase domain"/>
    <property type="match status" value="1"/>
</dbReference>
<dbReference type="InterPro" id="IPR017853">
    <property type="entry name" value="GH"/>
</dbReference>
<feature type="domain" description="Glycosyl hydrolase family 13 catalytic" evidence="5">
    <location>
        <begin position="22"/>
        <end position="412"/>
    </location>
</feature>
<evidence type="ECO:0000259" key="5">
    <source>
        <dbReference type="SMART" id="SM00642"/>
    </source>
</evidence>
<evidence type="ECO:0000313" key="7">
    <source>
        <dbReference type="Proteomes" id="UP000597507"/>
    </source>
</evidence>
<keyword evidence="7" id="KW-1185">Reference proteome</keyword>
<sequence>MPPAAEERCDAVPWWRGAVLYQVYPRSFRDSNGDGLGDLPGLLDGLDHIAGLGGVDAIWVCPFYLSPQRDFGYDVADHCAVDPAFGRVEDVDRLVVAAHDRGLRLLLDLVPGHTSDRHPWFLESRAARRGPRADWYVWADPAPDGTPPNNWLSVFGGSAWSWEPRRRQYYLHHFLPSQPALNLRHPAVLDALERIARFWLARGVDGFRLDAVDFLAHDPALPSNPPAPPPGGVIPAKPFALQHHRHDMLHPDGRAVLRRLRAVADRHPGTALLGEVSSQPGAFGRIAAYTDGDDLLHLAYTLGPLRNGFDHAAARTLLAAAAVGEGPGGTLCWSFSNHDVPRAASRWAPPGHAGDPRVARLLLALLLTLRGAACLYQGEELGLPEPDLPFEALRDPFGLAYWPEYRGRDGSRTPMPWRASAPHAGFTAPHATPWLPVPPEHRARAVDAQEADPGSVLAFTREMLALRRRHPALRLGELQPLDTPSPLLAFLRSWRGERLLCAFNLGAEPIPLPAGWRPALAGTPPAALGPFGTLCAPLREGAPLGVPDHRPAEAAPYAPAELRRPGGWRTADGWQPPAA</sequence>
<dbReference type="Gene3D" id="3.90.400.10">
    <property type="entry name" value="Oligo-1,6-glucosidase, Domain 2"/>
    <property type="match status" value="1"/>
</dbReference>
<dbReference type="Gene3D" id="2.60.40.1180">
    <property type="entry name" value="Golgi alpha-mannosidase II"/>
    <property type="match status" value="1"/>
</dbReference>
<keyword evidence="2" id="KW-0378">Hydrolase</keyword>
<evidence type="ECO:0000256" key="4">
    <source>
        <dbReference type="SAM" id="MobiDB-lite"/>
    </source>
</evidence>
<dbReference type="InterPro" id="IPR013780">
    <property type="entry name" value="Glyco_hydro_b"/>
</dbReference>
<evidence type="ECO:0000256" key="1">
    <source>
        <dbReference type="ARBA" id="ARBA00008061"/>
    </source>
</evidence>
<dbReference type="Proteomes" id="UP000597507">
    <property type="component" value="Unassembled WGS sequence"/>
</dbReference>
<protein>
    <submittedName>
        <fullName evidence="6">Alpha-glucosidase</fullName>
    </submittedName>
</protein>
<dbReference type="Pfam" id="PF00128">
    <property type="entry name" value="Alpha-amylase"/>
    <property type="match status" value="1"/>
</dbReference>